<dbReference type="GO" id="GO:0005886">
    <property type="term" value="C:plasma membrane"/>
    <property type="evidence" value="ECO:0007669"/>
    <property type="project" value="UniProtKB-SubCell"/>
</dbReference>
<dbReference type="Proteomes" id="UP000233482">
    <property type="component" value="Unassembled WGS sequence"/>
</dbReference>
<dbReference type="PANTHER" id="PTHR30413:SF10">
    <property type="entry name" value="CAPSULE POLYSACCHARIDE EXPORT INNER-MEMBRANE PROTEIN CTRC"/>
    <property type="match status" value="1"/>
</dbReference>
<dbReference type="OMA" id="FVMRTWM"/>
<feature type="transmembrane region" description="Helical" evidence="8">
    <location>
        <begin position="121"/>
        <end position="139"/>
    </location>
</feature>
<comment type="caution">
    <text evidence="8">Lacks conserved residue(s) required for the propagation of feature annotation.</text>
</comment>
<reference evidence="10 11" key="1">
    <citation type="submission" date="2017-12" db="EMBL/GenBank/DDBJ databases">
        <title>Genomics of Macrococcus caseolyticus.</title>
        <authorList>
            <person name="MacFadyen A.C."/>
            <person name="Paterson G.K."/>
        </authorList>
    </citation>
    <scope>NUCLEOTIDE SEQUENCE [LARGE SCALE GENOMIC DNA]</scope>
    <source>
        <strain evidence="10 11">5788_EF188</strain>
    </source>
</reference>
<evidence type="ECO:0000259" key="9">
    <source>
        <dbReference type="PROSITE" id="PS51012"/>
    </source>
</evidence>
<evidence type="ECO:0000313" key="10">
    <source>
        <dbReference type="EMBL" id="PKE26358.1"/>
    </source>
</evidence>
<evidence type="ECO:0000256" key="2">
    <source>
        <dbReference type="ARBA" id="ARBA00007783"/>
    </source>
</evidence>
<dbReference type="EMBL" id="PIXC01000009">
    <property type="protein sequence ID" value="PKE26358.1"/>
    <property type="molecule type" value="Genomic_DNA"/>
</dbReference>
<dbReference type="InterPro" id="IPR013525">
    <property type="entry name" value="ABC2_TM"/>
</dbReference>
<gene>
    <name evidence="10" type="ORF">CW686_05215</name>
</gene>
<comment type="similarity">
    <text evidence="2 8">Belongs to the ABC-2 integral membrane protein family.</text>
</comment>
<protein>
    <recommendedName>
        <fullName evidence="8">Transport permease protein</fullName>
    </recommendedName>
</protein>
<dbReference type="GeneID" id="61129470"/>
<dbReference type="GO" id="GO:0015920">
    <property type="term" value="P:lipopolysaccharide transport"/>
    <property type="evidence" value="ECO:0007669"/>
    <property type="project" value="TreeGrafter"/>
</dbReference>
<evidence type="ECO:0000313" key="11">
    <source>
        <dbReference type="Proteomes" id="UP000233482"/>
    </source>
</evidence>
<comment type="caution">
    <text evidence="10">The sequence shown here is derived from an EMBL/GenBank/DDBJ whole genome shotgun (WGS) entry which is preliminary data.</text>
</comment>
<evidence type="ECO:0000256" key="1">
    <source>
        <dbReference type="ARBA" id="ARBA00004651"/>
    </source>
</evidence>
<keyword evidence="6 8" id="KW-1133">Transmembrane helix</keyword>
<feature type="transmembrane region" description="Helical" evidence="8">
    <location>
        <begin position="231"/>
        <end position="253"/>
    </location>
</feature>
<dbReference type="PANTHER" id="PTHR30413">
    <property type="entry name" value="INNER MEMBRANE TRANSPORT PERMEASE"/>
    <property type="match status" value="1"/>
</dbReference>
<feature type="transmembrane region" description="Helical" evidence="8">
    <location>
        <begin position="67"/>
        <end position="84"/>
    </location>
</feature>
<keyword evidence="7 8" id="KW-0472">Membrane</keyword>
<evidence type="ECO:0000256" key="4">
    <source>
        <dbReference type="ARBA" id="ARBA00022475"/>
    </source>
</evidence>
<dbReference type="InterPro" id="IPR047817">
    <property type="entry name" value="ABC2_TM_bact-type"/>
</dbReference>
<feature type="transmembrane region" description="Helical" evidence="8">
    <location>
        <begin position="151"/>
        <end position="173"/>
    </location>
</feature>
<sequence length="269" mass="31542">MKDLIGIIKEQIASFIMVQRLAIYQIRIDNTGNYLGSLWEILNPAIQIFIYWFVFGQGIAGGREVDGMAFLPYLLVGISMWFFMNQGILEGTKAIVNKINMVAKMNFPLSALPSYVLTAKFYAHIILLFLVIIVINFYGFHPTWSYLQIPIMMFSGYMFVFAATLLFSTLAVLIQDIHMIVQSLMRIMFYLSPILWDPKRFLPESLQILLKLNPIHYIADFYRAALLKDEWFIITHWEYTLYFWFVVLVLLYLGSKAHMKFRNQFLDYL</sequence>
<evidence type="ECO:0000256" key="3">
    <source>
        <dbReference type="ARBA" id="ARBA00022448"/>
    </source>
</evidence>
<proteinExistence type="inferred from homology"/>
<organism evidence="10 11">
    <name type="scientific">Macrococcoides caseolyticum</name>
    <dbReference type="NCBI Taxonomy" id="69966"/>
    <lineage>
        <taxon>Bacteria</taxon>
        <taxon>Bacillati</taxon>
        <taxon>Bacillota</taxon>
        <taxon>Bacilli</taxon>
        <taxon>Bacillales</taxon>
        <taxon>Staphylococcaceae</taxon>
        <taxon>Macrococcoides</taxon>
    </lineage>
</organism>
<dbReference type="GO" id="GO:0140359">
    <property type="term" value="F:ABC-type transporter activity"/>
    <property type="evidence" value="ECO:0007669"/>
    <property type="project" value="InterPro"/>
</dbReference>
<feature type="transmembrane region" description="Helical" evidence="8">
    <location>
        <begin position="34"/>
        <end position="55"/>
    </location>
</feature>
<dbReference type="AlphaFoldDB" id="A0A2N0VU21"/>
<dbReference type="Pfam" id="PF01061">
    <property type="entry name" value="ABC2_membrane"/>
    <property type="match status" value="1"/>
</dbReference>
<dbReference type="PROSITE" id="PS51012">
    <property type="entry name" value="ABC_TM2"/>
    <property type="match status" value="1"/>
</dbReference>
<comment type="subcellular location">
    <subcellularLocation>
        <location evidence="1 8">Cell membrane</location>
        <topology evidence="1 8">Multi-pass membrane protein</topology>
    </subcellularLocation>
</comment>
<evidence type="ECO:0000256" key="8">
    <source>
        <dbReference type="RuleBase" id="RU361157"/>
    </source>
</evidence>
<evidence type="ECO:0000256" key="6">
    <source>
        <dbReference type="ARBA" id="ARBA00022989"/>
    </source>
</evidence>
<dbReference type="RefSeq" id="WP_012656555.1">
    <property type="nucleotide sequence ID" value="NZ_CABFNV010000003.1"/>
</dbReference>
<evidence type="ECO:0000256" key="7">
    <source>
        <dbReference type="ARBA" id="ARBA00023136"/>
    </source>
</evidence>
<keyword evidence="3 8" id="KW-0813">Transport</keyword>
<keyword evidence="5 8" id="KW-0812">Transmembrane</keyword>
<feature type="domain" description="ABC transmembrane type-2" evidence="9">
    <location>
        <begin position="35"/>
        <end position="261"/>
    </location>
</feature>
<keyword evidence="4 8" id="KW-1003">Cell membrane</keyword>
<evidence type="ECO:0000256" key="5">
    <source>
        <dbReference type="ARBA" id="ARBA00022692"/>
    </source>
</evidence>
<name>A0A2N0VU21_9STAP</name>
<accession>A0A2N0VU21</accession>